<dbReference type="eggNOG" id="KOG2342">
    <property type="taxonomic scope" value="Eukaryota"/>
</dbReference>
<dbReference type="OMA" id="RIFHFEL"/>
<dbReference type="HOGENOM" id="CLU_047037_1_1_1"/>
<reference evidence="1 3" key="1">
    <citation type="journal article" date="2011" name="Nature">
        <title>The Medicago genome provides insight into the evolution of rhizobial symbioses.</title>
        <authorList>
            <person name="Young N.D."/>
            <person name="Debelle F."/>
            <person name="Oldroyd G.E."/>
            <person name="Geurts R."/>
            <person name="Cannon S.B."/>
            <person name="Udvardi M.K."/>
            <person name="Benedito V.A."/>
            <person name="Mayer K.F."/>
            <person name="Gouzy J."/>
            <person name="Schoof H."/>
            <person name="Van de Peer Y."/>
            <person name="Proost S."/>
            <person name="Cook D.R."/>
            <person name="Meyers B.C."/>
            <person name="Spannagl M."/>
            <person name="Cheung F."/>
            <person name="De Mita S."/>
            <person name="Krishnakumar V."/>
            <person name="Gundlach H."/>
            <person name="Zhou S."/>
            <person name="Mudge J."/>
            <person name="Bharti A.K."/>
            <person name="Murray J.D."/>
            <person name="Naoumkina M.A."/>
            <person name="Rosen B."/>
            <person name="Silverstein K.A."/>
            <person name="Tang H."/>
            <person name="Rombauts S."/>
            <person name="Zhao P.X."/>
            <person name="Zhou P."/>
            <person name="Barbe V."/>
            <person name="Bardou P."/>
            <person name="Bechner M."/>
            <person name="Bellec A."/>
            <person name="Berger A."/>
            <person name="Berges H."/>
            <person name="Bidwell S."/>
            <person name="Bisseling T."/>
            <person name="Choisne N."/>
            <person name="Couloux A."/>
            <person name="Denny R."/>
            <person name="Deshpande S."/>
            <person name="Dai X."/>
            <person name="Doyle J.J."/>
            <person name="Dudez A.M."/>
            <person name="Farmer A.D."/>
            <person name="Fouteau S."/>
            <person name="Franken C."/>
            <person name="Gibelin C."/>
            <person name="Gish J."/>
            <person name="Goldstein S."/>
            <person name="Gonzalez A.J."/>
            <person name="Green P.J."/>
            <person name="Hallab A."/>
            <person name="Hartog M."/>
            <person name="Hua A."/>
            <person name="Humphray S.J."/>
            <person name="Jeong D.H."/>
            <person name="Jing Y."/>
            <person name="Jocker A."/>
            <person name="Kenton S.M."/>
            <person name="Kim D.J."/>
            <person name="Klee K."/>
            <person name="Lai H."/>
            <person name="Lang C."/>
            <person name="Lin S."/>
            <person name="Macmil S.L."/>
            <person name="Magdelenat G."/>
            <person name="Matthews L."/>
            <person name="McCorrison J."/>
            <person name="Monaghan E.L."/>
            <person name="Mun J.H."/>
            <person name="Najar F.Z."/>
            <person name="Nicholson C."/>
            <person name="Noirot C."/>
            <person name="O'Bleness M."/>
            <person name="Paule C.R."/>
            <person name="Poulain J."/>
            <person name="Prion F."/>
            <person name="Qin B."/>
            <person name="Qu C."/>
            <person name="Retzel E.F."/>
            <person name="Riddle C."/>
            <person name="Sallet E."/>
            <person name="Samain S."/>
            <person name="Samson N."/>
            <person name="Sanders I."/>
            <person name="Saurat O."/>
            <person name="Scarpelli C."/>
            <person name="Schiex T."/>
            <person name="Segurens B."/>
            <person name="Severin A.J."/>
            <person name="Sherrier D.J."/>
            <person name="Shi R."/>
            <person name="Sims S."/>
            <person name="Singer S.R."/>
            <person name="Sinharoy S."/>
            <person name="Sterck L."/>
            <person name="Viollet A."/>
            <person name="Wang B.B."/>
            <person name="Wang K."/>
            <person name="Wang M."/>
            <person name="Wang X."/>
            <person name="Warfsmann J."/>
            <person name="Weissenbach J."/>
            <person name="White D.D."/>
            <person name="White J.D."/>
            <person name="Wiley G.B."/>
            <person name="Wincker P."/>
            <person name="Xing Y."/>
            <person name="Yang L."/>
            <person name="Yao Z."/>
            <person name="Ying F."/>
            <person name="Zhai J."/>
            <person name="Zhou L."/>
            <person name="Zuber A."/>
            <person name="Denarie J."/>
            <person name="Dixon R.A."/>
            <person name="May G.D."/>
            <person name="Schwartz D.C."/>
            <person name="Rogers J."/>
            <person name="Quetier F."/>
            <person name="Town C.D."/>
            <person name="Roe B.A."/>
        </authorList>
    </citation>
    <scope>NUCLEOTIDE SEQUENCE [LARGE SCALE GENOMIC DNA]</scope>
    <source>
        <strain evidence="1">A17</strain>
        <strain evidence="2 3">cv. Jemalong A17</strain>
    </source>
</reference>
<keyword evidence="3" id="KW-1185">Reference proteome</keyword>
<dbReference type="PaxDb" id="3880-AES85919"/>
<protein>
    <submittedName>
        <fullName evidence="1">Ser/thr-rich protein T10 in DGCR region-like protein</fullName>
    </submittedName>
</protein>
<gene>
    <name evidence="1" type="ordered locus">MTR_3g074080</name>
</gene>
<evidence type="ECO:0000313" key="2">
    <source>
        <dbReference type="EnsemblPlants" id="KEH34899"/>
    </source>
</evidence>
<accession>G8A381</accession>
<dbReference type="Pfam" id="PF05742">
    <property type="entry name" value="TANGO2"/>
    <property type="match status" value="1"/>
</dbReference>
<reference evidence="2" key="3">
    <citation type="submission" date="2015-04" db="UniProtKB">
        <authorList>
            <consortium name="EnsemblPlants"/>
        </authorList>
    </citation>
    <scope>IDENTIFICATION</scope>
    <source>
        <strain evidence="2">cv. Jemalong A17</strain>
    </source>
</reference>
<dbReference type="AlphaFoldDB" id="G8A381"/>
<organism evidence="2">
    <name type="scientific">Medicago truncatula</name>
    <name type="common">Barrel medic</name>
    <name type="synonym">Medicago tribuloides</name>
    <dbReference type="NCBI Taxonomy" id="3880"/>
    <lineage>
        <taxon>Eukaryota</taxon>
        <taxon>Viridiplantae</taxon>
        <taxon>Streptophyta</taxon>
        <taxon>Embryophyta</taxon>
        <taxon>Tracheophyta</taxon>
        <taxon>Spermatophyta</taxon>
        <taxon>Magnoliopsida</taxon>
        <taxon>eudicotyledons</taxon>
        <taxon>Gunneridae</taxon>
        <taxon>Pentapetalae</taxon>
        <taxon>rosids</taxon>
        <taxon>fabids</taxon>
        <taxon>Fabales</taxon>
        <taxon>Fabaceae</taxon>
        <taxon>Papilionoideae</taxon>
        <taxon>50 kb inversion clade</taxon>
        <taxon>NPAAA clade</taxon>
        <taxon>Hologalegina</taxon>
        <taxon>IRL clade</taxon>
        <taxon>Trifolieae</taxon>
        <taxon>Medicago</taxon>
    </lineage>
</organism>
<dbReference type="EMBL" id="CM001219">
    <property type="protein sequence ID" value="KEH34899.1"/>
    <property type="molecule type" value="Genomic_DNA"/>
</dbReference>
<dbReference type="InterPro" id="IPR008551">
    <property type="entry name" value="TANGO2"/>
</dbReference>
<reference evidence="1 3" key="2">
    <citation type="journal article" date="2014" name="BMC Genomics">
        <title>An improved genome release (version Mt4.0) for the model legume Medicago truncatula.</title>
        <authorList>
            <person name="Tang H."/>
            <person name="Krishnakumar V."/>
            <person name="Bidwell S."/>
            <person name="Rosen B."/>
            <person name="Chan A."/>
            <person name="Zhou S."/>
            <person name="Gentzbittel L."/>
            <person name="Childs K.L."/>
            <person name="Yandell M."/>
            <person name="Gundlach H."/>
            <person name="Mayer K.F."/>
            <person name="Schwartz D.C."/>
            <person name="Town C.D."/>
        </authorList>
    </citation>
    <scope>GENOME REANNOTATION</scope>
    <source>
        <strain evidence="1">A17</strain>
        <strain evidence="2 3">cv. Jemalong A17</strain>
    </source>
</reference>
<evidence type="ECO:0000313" key="3">
    <source>
        <dbReference type="Proteomes" id="UP000002051"/>
    </source>
</evidence>
<dbReference type="PANTHER" id="PTHR17985">
    <property type="entry name" value="SER/THR-RICH PROTEIN T10 IN DGCR REGION"/>
    <property type="match status" value="1"/>
</dbReference>
<dbReference type="PANTHER" id="PTHR17985:SF8">
    <property type="entry name" value="TRANSPORT AND GOLGI ORGANIZATION PROTEIN 2 HOMOLOG"/>
    <property type="match status" value="1"/>
</dbReference>
<name>G8A381_MEDTR</name>
<sequence>MCIALFLWQSHPLYPFLLLNNRDEYHNRPTKKVSWWEECDIVGGRDEIGGGTWLACSSQGKVAFLTNVLELHTCPEAKTRGDLPLMFLKSSKNPKEFAESLKREAQYYNGFNLVIADINSKSMVYISNRPKGQPITVQEVPPGLHVLSNAKLNSPWHKAQRLQFRFKEHLAKNGEGEIHVKEVIKKLMKDKIKADKSMLPNICSLDWEFNLSSIFVEVETPLGVYGTRSSAALTVRSSGKVSFYEDYLDDDNVWKDHVIDFHIQKKLKLKFEAIMAEWIDVHAEFNGGEPQRLNVWCLGVTLKGLKDQLNESNQGVNPKDTRRVKYVRYKRQTLDEGRVSFTWVELTNDENVKNMFWEHIMFQWIDMLRSTEDIIQSLIPPEDRN</sequence>
<dbReference type="Proteomes" id="UP000002051">
    <property type="component" value="Chromosome 3"/>
</dbReference>
<evidence type="ECO:0000313" key="1">
    <source>
        <dbReference type="EMBL" id="KEH34899.1"/>
    </source>
</evidence>
<proteinExistence type="predicted"/>
<dbReference type="EnsemblPlants" id="KEH34899">
    <property type="protein sequence ID" value="KEH34899"/>
    <property type="gene ID" value="MTR_3g074080"/>
</dbReference>